<evidence type="ECO:0000313" key="17">
    <source>
        <dbReference type="Proteomes" id="UP000487649"/>
    </source>
</evidence>
<dbReference type="SUPFAM" id="SSF55060">
    <property type="entry name" value="GHMP Kinase, C-terminal domain"/>
    <property type="match status" value="1"/>
</dbReference>
<dbReference type="PROSITE" id="PS00106">
    <property type="entry name" value="GALACTOKINASE"/>
    <property type="match status" value="1"/>
</dbReference>
<dbReference type="GO" id="GO:0004335">
    <property type="term" value="F:galactokinase activity"/>
    <property type="evidence" value="ECO:0007669"/>
    <property type="project" value="UniProtKB-UniRule"/>
</dbReference>
<keyword evidence="9 11" id="KW-0299">Galactose metabolism</keyword>
<comment type="similarity">
    <text evidence="1 11">Belongs to the GHMP kinase family. GalK subfamily.</text>
</comment>
<dbReference type="Pfam" id="PF00288">
    <property type="entry name" value="GHMP_kinases_N"/>
    <property type="match status" value="1"/>
</dbReference>
<dbReference type="NCBIfam" id="NF003705">
    <property type="entry name" value="PRK05322.1"/>
    <property type="match status" value="1"/>
</dbReference>
<evidence type="ECO:0000256" key="1">
    <source>
        <dbReference type="ARBA" id="ARBA00006566"/>
    </source>
</evidence>
<dbReference type="PRINTS" id="PR00959">
    <property type="entry name" value="MEVGALKINASE"/>
</dbReference>
<feature type="binding site" evidence="11">
    <location>
        <position position="131"/>
    </location>
    <ligand>
        <name>Mg(2+)</name>
        <dbReference type="ChEBI" id="CHEBI:18420"/>
    </ligand>
</feature>
<feature type="domain" description="Galactokinase N-terminal" evidence="15">
    <location>
        <begin position="8"/>
        <end position="57"/>
    </location>
</feature>
<keyword evidence="2 11" id="KW-0963">Cytoplasm</keyword>
<dbReference type="GO" id="GO:0006012">
    <property type="term" value="P:galactose metabolic process"/>
    <property type="evidence" value="ECO:0007669"/>
    <property type="project" value="UniProtKB-UniRule"/>
</dbReference>
<dbReference type="InterPro" id="IPR006203">
    <property type="entry name" value="GHMP_knse_ATP-bd_CS"/>
</dbReference>
<evidence type="ECO:0000259" key="15">
    <source>
        <dbReference type="Pfam" id="PF10509"/>
    </source>
</evidence>
<feature type="domain" description="GHMP kinase N-terminal" evidence="13">
    <location>
        <begin position="95"/>
        <end position="183"/>
    </location>
</feature>
<feature type="site" description="Transition state stabilizer" evidence="11">
    <location>
        <position position="28"/>
    </location>
</feature>
<comment type="function">
    <text evidence="11">Catalyzes the transfer of the gamma-phosphate of ATP to D-galactose to form alpha-D-galactose-1-phosphate (Gal-1-P).</text>
</comment>
<dbReference type="InterPro" id="IPR006206">
    <property type="entry name" value="Mevalonate/galactokinase"/>
</dbReference>
<evidence type="ECO:0000256" key="5">
    <source>
        <dbReference type="ARBA" id="ARBA00022741"/>
    </source>
</evidence>
<dbReference type="FunFam" id="3.30.230.10:FF:000017">
    <property type="entry name" value="Galactokinase"/>
    <property type="match status" value="1"/>
</dbReference>
<dbReference type="PANTHER" id="PTHR10457:SF7">
    <property type="entry name" value="GALACTOKINASE-RELATED"/>
    <property type="match status" value="1"/>
</dbReference>
<keyword evidence="6 11" id="KW-0418">Kinase</keyword>
<dbReference type="GO" id="GO:0000287">
    <property type="term" value="F:magnesium ion binding"/>
    <property type="evidence" value="ECO:0007669"/>
    <property type="project" value="UniProtKB-UniRule"/>
</dbReference>
<comment type="caution">
    <text evidence="16">The sequence shown here is derived from an EMBL/GenBank/DDBJ whole genome shotgun (WGS) entry which is preliminary data.</text>
</comment>
<evidence type="ECO:0000256" key="10">
    <source>
        <dbReference type="ARBA" id="ARBA00023277"/>
    </source>
</evidence>
<dbReference type="Proteomes" id="UP000487649">
    <property type="component" value="Unassembled WGS sequence"/>
</dbReference>
<dbReference type="GO" id="GO:0005524">
    <property type="term" value="F:ATP binding"/>
    <property type="evidence" value="ECO:0007669"/>
    <property type="project" value="UniProtKB-UniRule"/>
</dbReference>
<evidence type="ECO:0000313" key="16">
    <source>
        <dbReference type="EMBL" id="MTK21349.1"/>
    </source>
</evidence>
<keyword evidence="3 11" id="KW-0808">Transferase</keyword>
<evidence type="ECO:0000259" key="14">
    <source>
        <dbReference type="Pfam" id="PF08544"/>
    </source>
</evidence>
<keyword evidence="4 11" id="KW-0479">Metal-binding</keyword>
<evidence type="ECO:0000256" key="3">
    <source>
        <dbReference type="ARBA" id="ARBA00022679"/>
    </source>
</evidence>
<evidence type="ECO:0000256" key="8">
    <source>
        <dbReference type="ARBA" id="ARBA00022842"/>
    </source>
</evidence>
<comment type="catalytic activity">
    <reaction evidence="11">
        <text>alpha-D-galactose + ATP = alpha-D-galactose 1-phosphate + ADP + H(+)</text>
        <dbReference type="Rhea" id="RHEA:13553"/>
        <dbReference type="ChEBI" id="CHEBI:15378"/>
        <dbReference type="ChEBI" id="CHEBI:28061"/>
        <dbReference type="ChEBI" id="CHEBI:30616"/>
        <dbReference type="ChEBI" id="CHEBI:58336"/>
        <dbReference type="ChEBI" id="CHEBI:456216"/>
        <dbReference type="EC" id="2.7.1.6"/>
    </reaction>
</comment>
<feature type="domain" description="GHMP kinase C-terminal" evidence="14">
    <location>
        <begin position="285"/>
        <end position="367"/>
    </location>
</feature>
<keyword evidence="8 11" id="KW-0460">Magnesium</keyword>
<feature type="binding site" evidence="11">
    <location>
        <position position="225"/>
    </location>
    <ligand>
        <name>substrate</name>
    </ligand>
</feature>
<dbReference type="HAMAP" id="MF_00246">
    <property type="entry name" value="Galactokinase"/>
    <property type="match status" value="1"/>
</dbReference>
<dbReference type="Pfam" id="PF10509">
    <property type="entry name" value="GalKase_gal_bdg"/>
    <property type="match status" value="1"/>
</dbReference>
<dbReference type="InterPro" id="IPR014721">
    <property type="entry name" value="Ribsml_uS5_D2-typ_fold_subgr"/>
</dbReference>
<dbReference type="InterPro" id="IPR006204">
    <property type="entry name" value="GHMP_kinase_N_dom"/>
</dbReference>
<feature type="binding site" evidence="11">
    <location>
        <position position="163"/>
    </location>
    <ligand>
        <name>Mg(2+)</name>
        <dbReference type="ChEBI" id="CHEBI:18420"/>
    </ligand>
</feature>
<feature type="active site" description="Proton acceptor" evidence="11">
    <location>
        <position position="175"/>
    </location>
</feature>
<dbReference type="GO" id="GO:0005829">
    <property type="term" value="C:cytosol"/>
    <property type="evidence" value="ECO:0007669"/>
    <property type="project" value="TreeGrafter"/>
</dbReference>
<keyword evidence="10 11" id="KW-0119">Carbohydrate metabolism</keyword>
<comment type="subcellular location">
    <subcellularLocation>
        <location evidence="11">Cytoplasm</location>
    </subcellularLocation>
</comment>
<dbReference type="RefSeq" id="WP_006784357.1">
    <property type="nucleotide sequence ID" value="NZ_CABJBH010000011.1"/>
</dbReference>
<dbReference type="PANTHER" id="PTHR10457">
    <property type="entry name" value="MEVALONATE KINASE/GALACTOKINASE"/>
    <property type="match status" value="1"/>
</dbReference>
<dbReference type="InterPro" id="IPR022963">
    <property type="entry name" value="Galactokinase_bac"/>
</dbReference>
<dbReference type="SUPFAM" id="SSF54211">
    <property type="entry name" value="Ribosomal protein S5 domain 2-like"/>
    <property type="match status" value="1"/>
</dbReference>
<evidence type="ECO:0000256" key="11">
    <source>
        <dbReference type="HAMAP-Rule" id="MF_00246"/>
    </source>
</evidence>
<dbReference type="InterPro" id="IPR019539">
    <property type="entry name" value="GalKase_N"/>
</dbReference>
<dbReference type="OrthoDB" id="250531at2"/>
<evidence type="ECO:0000256" key="4">
    <source>
        <dbReference type="ARBA" id="ARBA00022723"/>
    </source>
</evidence>
<dbReference type="InterPro" id="IPR019741">
    <property type="entry name" value="Galactokinase_CS"/>
</dbReference>
<keyword evidence="7 11" id="KW-0067">ATP-binding</keyword>
<name>A0A173TQW6_9FIRM</name>
<proteinExistence type="inferred from homology"/>
<reference evidence="16 17" key="1">
    <citation type="journal article" date="2019" name="Nat. Med.">
        <title>A library of human gut bacterial isolates paired with longitudinal multiomics data enables mechanistic microbiome research.</title>
        <authorList>
            <person name="Poyet M."/>
            <person name="Groussin M."/>
            <person name="Gibbons S.M."/>
            <person name="Avila-Pacheco J."/>
            <person name="Jiang X."/>
            <person name="Kearney S.M."/>
            <person name="Perrotta A.R."/>
            <person name="Berdy B."/>
            <person name="Zhao S."/>
            <person name="Lieberman T.D."/>
            <person name="Swanson P.K."/>
            <person name="Smith M."/>
            <person name="Roesemann S."/>
            <person name="Alexander J.E."/>
            <person name="Rich S.A."/>
            <person name="Livny J."/>
            <person name="Vlamakis H."/>
            <person name="Clish C."/>
            <person name="Bullock K."/>
            <person name="Deik A."/>
            <person name="Scott J."/>
            <person name="Pierce K.A."/>
            <person name="Xavier R.J."/>
            <person name="Alm E.J."/>
        </authorList>
    </citation>
    <scope>NUCLEOTIDE SEQUENCE [LARGE SCALE GENOMIC DNA]</scope>
    <source>
        <strain evidence="16 17">BIOML-A198</strain>
    </source>
</reference>
<dbReference type="EC" id="2.7.1.6" evidence="11 12"/>
<sequence>MMVENMKEAFEKVFGEGKETKMFFSPGRVNLIGEHIDYNGGCVFPCAITYGTYAVVSEREDKKVRLYSGNFEERGMIEFELTNLAHTEDENWSAYVKGVMVQFLEAGYEIANGFDAYVFGTIPNGSGLSSSASLELLVSQILKELNGYDITMVDMVKLSQKAENEYVGVNCGIMDQFAIGMGKKDSAIKLNTNDLSYEYAEANLGNHSILIMNTNKKRELADSKYNERRGECEAALELLKTKVDINFLCDLSVAEFDNVSRVLNKDILYRRAKHAVTENERVKLAIDALGSGDLRRFGKLLNASHKSLRDDYEVTGTELDTIVELAWAQEGVLGARMTGAGFGGCAIALVKNETLETVKQAIAKGYKEAIGYDADLYVATIGDGTKTLV</sequence>
<dbReference type="Gene3D" id="3.30.230.10">
    <property type="match status" value="1"/>
</dbReference>
<dbReference type="PRINTS" id="PR00473">
    <property type="entry name" value="GALCTOKINASE"/>
</dbReference>
<comment type="pathway">
    <text evidence="11">Carbohydrate metabolism; galactose metabolism.</text>
</comment>
<evidence type="ECO:0000256" key="9">
    <source>
        <dbReference type="ARBA" id="ARBA00023144"/>
    </source>
</evidence>
<dbReference type="InterPro" id="IPR020568">
    <property type="entry name" value="Ribosomal_Su5_D2-typ_SF"/>
</dbReference>
<dbReference type="NCBIfam" id="TIGR00131">
    <property type="entry name" value="gal_kin"/>
    <property type="match status" value="1"/>
</dbReference>
<dbReference type="Gene3D" id="3.30.70.890">
    <property type="entry name" value="GHMP kinase, C-terminal domain"/>
    <property type="match status" value="1"/>
</dbReference>
<evidence type="ECO:0000256" key="12">
    <source>
        <dbReference type="NCBIfam" id="TIGR00131"/>
    </source>
</evidence>
<evidence type="ECO:0000256" key="7">
    <source>
        <dbReference type="ARBA" id="ARBA00022840"/>
    </source>
</evidence>
<dbReference type="InterPro" id="IPR036554">
    <property type="entry name" value="GHMP_kinase_C_sf"/>
</dbReference>
<dbReference type="GeneID" id="60058983"/>
<dbReference type="InterPro" id="IPR000705">
    <property type="entry name" value="Galactokinase"/>
</dbReference>
<feature type="binding site" evidence="11">
    <location>
        <begin position="125"/>
        <end position="131"/>
    </location>
    <ligand>
        <name>ATP</name>
        <dbReference type="ChEBI" id="CHEBI:30616"/>
    </ligand>
</feature>
<evidence type="ECO:0000256" key="2">
    <source>
        <dbReference type="ARBA" id="ARBA00022490"/>
    </source>
</evidence>
<dbReference type="PROSITE" id="PS00627">
    <property type="entry name" value="GHMP_KINASES_ATP"/>
    <property type="match status" value="1"/>
</dbReference>
<accession>A0A173TQW6</accession>
<dbReference type="PIRSF" id="PIRSF000530">
    <property type="entry name" value="Galactokinase"/>
    <property type="match status" value="1"/>
</dbReference>
<evidence type="ECO:0000259" key="13">
    <source>
        <dbReference type="Pfam" id="PF00288"/>
    </source>
</evidence>
<gene>
    <name evidence="11" type="primary">galK</name>
    <name evidence="16" type="ORF">GMA92_07940</name>
</gene>
<dbReference type="EMBL" id="WMQE01000015">
    <property type="protein sequence ID" value="MTK21349.1"/>
    <property type="molecule type" value="Genomic_DNA"/>
</dbReference>
<dbReference type="FunFam" id="3.30.70.890:FF:000001">
    <property type="entry name" value="Galactokinase"/>
    <property type="match status" value="1"/>
</dbReference>
<feature type="binding site" evidence="11">
    <location>
        <position position="68"/>
    </location>
    <ligand>
        <name>ATP</name>
        <dbReference type="ChEBI" id="CHEBI:30616"/>
    </ligand>
</feature>
<evidence type="ECO:0000256" key="6">
    <source>
        <dbReference type="ARBA" id="ARBA00022777"/>
    </source>
</evidence>
<organism evidence="16 17">
    <name type="scientific">Turicibacter sanguinis</name>
    <dbReference type="NCBI Taxonomy" id="154288"/>
    <lineage>
        <taxon>Bacteria</taxon>
        <taxon>Bacillati</taxon>
        <taxon>Bacillota</taxon>
        <taxon>Erysipelotrichia</taxon>
        <taxon>Erysipelotrichales</taxon>
        <taxon>Turicibacteraceae</taxon>
        <taxon>Turicibacter</taxon>
    </lineage>
</organism>
<feature type="binding site" evidence="11">
    <location>
        <begin position="34"/>
        <end position="37"/>
    </location>
    <ligand>
        <name>substrate</name>
    </ligand>
</feature>
<dbReference type="Pfam" id="PF08544">
    <property type="entry name" value="GHMP_kinases_C"/>
    <property type="match status" value="1"/>
</dbReference>
<protein>
    <recommendedName>
        <fullName evidence="11 12">Galactokinase</fullName>
        <ecNumber evidence="11 12">2.7.1.6</ecNumber>
    </recommendedName>
    <alternativeName>
        <fullName evidence="11">Galactose kinase</fullName>
    </alternativeName>
</protein>
<keyword evidence="5 11" id="KW-0547">Nucleotide-binding</keyword>
<dbReference type="AlphaFoldDB" id="A0A173TQW6"/>
<dbReference type="InterPro" id="IPR013750">
    <property type="entry name" value="GHMP_kinase_C_dom"/>
</dbReference>